<proteinExistence type="predicted"/>
<evidence type="ECO:0000259" key="1">
    <source>
        <dbReference type="PROSITE" id="PS51186"/>
    </source>
</evidence>
<sequence>MLLRAYQPSDCKILANLFYHTVHTVNTKDYSDEQINAWASGNIDLKIWNDSLLAHYTVIAEIDDIIAGFGDIDKTGYLDRLFVHPDYQRQGIATALCDKLEKSVNSPKITTHASITARVFFEKRGYTVVKEQQVQRHNVFLTNYVMELILS</sequence>
<dbReference type="PANTHER" id="PTHR43451">
    <property type="entry name" value="ACETYLTRANSFERASE (GNAT) FAMILY PROTEIN"/>
    <property type="match status" value="1"/>
</dbReference>
<dbReference type="Gene3D" id="3.40.630.30">
    <property type="match status" value="1"/>
</dbReference>
<protein>
    <submittedName>
        <fullName evidence="2">GNAT family N-acetyltransferase</fullName>
    </submittedName>
</protein>
<dbReference type="InterPro" id="IPR000182">
    <property type="entry name" value="GNAT_dom"/>
</dbReference>
<dbReference type="InterPro" id="IPR016181">
    <property type="entry name" value="Acyl_CoA_acyltransferase"/>
</dbReference>
<accession>A0A9D1HKZ6</accession>
<dbReference type="AlphaFoldDB" id="A0A9D1HKZ6"/>
<dbReference type="PANTHER" id="PTHR43451:SF1">
    <property type="entry name" value="ACETYLTRANSFERASE"/>
    <property type="match status" value="1"/>
</dbReference>
<dbReference type="EMBL" id="DVMH01000027">
    <property type="protein sequence ID" value="HIU10670.1"/>
    <property type="molecule type" value="Genomic_DNA"/>
</dbReference>
<feature type="domain" description="N-acetyltransferase" evidence="1">
    <location>
        <begin position="1"/>
        <end position="151"/>
    </location>
</feature>
<dbReference type="GO" id="GO:0016747">
    <property type="term" value="F:acyltransferase activity, transferring groups other than amino-acyl groups"/>
    <property type="evidence" value="ECO:0007669"/>
    <property type="project" value="InterPro"/>
</dbReference>
<reference evidence="2" key="1">
    <citation type="submission" date="2020-10" db="EMBL/GenBank/DDBJ databases">
        <authorList>
            <person name="Gilroy R."/>
        </authorList>
    </citation>
    <scope>NUCLEOTIDE SEQUENCE</scope>
    <source>
        <strain evidence="2">2830</strain>
    </source>
</reference>
<dbReference type="SUPFAM" id="SSF55729">
    <property type="entry name" value="Acyl-CoA N-acyltransferases (Nat)"/>
    <property type="match status" value="1"/>
</dbReference>
<comment type="caution">
    <text evidence="2">The sequence shown here is derived from an EMBL/GenBank/DDBJ whole genome shotgun (WGS) entry which is preliminary data.</text>
</comment>
<evidence type="ECO:0000313" key="3">
    <source>
        <dbReference type="Proteomes" id="UP000824124"/>
    </source>
</evidence>
<name>A0A9D1HKZ6_9FIRM</name>
<organism evidence="2 3">
    <name type="scientific">Candidatus Avidehalobacter gallistercoris</name>
    <dbReference type="NCBI Taxonomy" id="2840694"/>
    <lineage>
        <taxon>Bacteria</taxon>
        <taxon>Bacillati</taxon>
        <taxon>Bacillota</taxon>
        <taxon>Clostridia</taxon>
        <taxon>Eubacteriales</taxon>
        <taxon>Peptococcaceae</taxon>
        <taxon>Peptococcaceae incertae sedis</taxon>
        <taxon>Candidatus Avidehalobacter</taxon>
    </lineage>
</organism>
<evidence type="ECO:0000313" key="2">
    <source>
        <dbReference type="EMBL" id="HIU10670.1"/>
    </source>
</evidence>
<dbReference type="Proteomes" id="UP000824124">
    <property type="component" value="Unassembled WGS sequence"/>
</dbReference>
<dbReference type="CDD" id="cd04301">
    <property type="entry name" value="NAT_SF"/>
    <property type="match status" value="1"/>
</dbReference>
<reference evidence="2" key="2">
    <citation type="journal article" date="2021" name="PeerJ">
        <title>Extensive microbial diversity within the chicken gut microbiome revealed by metagenomics and culture.</title>
        <authorList>
            <person name="Gilroy R."/>
            <person name="Ravi A."/>
            <person name="Getino M."/>
            <person name="Pursley I."/>
            <person name="Horton D.L."/>
            <person name="Alikhan N.F."/>
            <person name="Baker D."/>
            <person name="Gharbi K."/>
            <person name="Hall N."/>
            <person name="Watson M."/>
            <person name="Adriaenssens E.M."/>
            <person name="Foster-Nyarko E."/>
            <person name="Jarju S."/>
            <person name="Secka A."/>
            <person name="Antonio M."/>
            <person name="Oren A."/>
            <person name="Chaudhuri R.R."/>
            <person name="La Ragione R."/>
            <person name="Hildebrand F."/>
            <person name="Pallen M.J."/>
        </authorList>
    </citation>
    <scope>NUCLEOTIDE SEQUENCE</scope>
    <source>
        <strain evidence="2">2830</strain>
    </source>
</reference>
<gene>
    <name evidence="2" type="ORF">IAB00_05455</name>
</gene>
<dbReference type="Pfam" id="PF13673">
    <property type="entry name" value="Acetyltransf_10"/>
    <property type="match status" value="1"/>
</dbReference>
<dbReference type="PROSITE" id="PS51186">
    <property type="entry name" value="GNAT"/>
    <property type="match status" value="1"/>
</dbReference>
<dbReference type="InterPro" id="IPR052564">
    <property type="entry name" value="N-acetyltrans/Recomb-assoc"/>
</dbReference>